<evidence type="ECO:0000313" key="2">
    <source>
        <dbReference type="EMBL" id="MBG8552163.1"/>
    </source>
</evidence>
<dbReference type="EMBL" id="JADWYK010000001">
    <property type="protein sequence ID" value="MBG8552163.1"/>
    <property type="molecule type" value="Genomic_DNA"/>
</dbReference>
<sequence length="306" mass="33492">MYAISRNTLLAGTALAGAFVLTVSSAQAQLNTPAASPKSTIQQRVGLTDVTITYSRPSLRGRKAFGGLVPYDKRWRTGANATTSIKFSDDVTVEGKKVPAGEYGIYTIPKKNEWIVVLNKSTKQGADVDGFKDDEDVARFTVKSYMLPGLIAEKITAPKQGKVETFTINFTDLTPATANVAMEWELTGAKFKISSDVETKVMAQIDEKVIKNASPNANDLAAAAAYYYDNDKDLKQALAWMQKANATDPKFWNVHTEAKIRLKMKDYKGAVTAAEQSKKLALDAKNNDYAVMNDQLMVQAKKDGKL</sequence>
<keyword evidence="1" id="KW-0732">Signal</keyword>
<dbReference type="InterPro" id="IPR021314">
    <property type="entry name" value="DUF2911"/>
</dbReference>
<feature type="chain" id="PRO_5046698356" evidence="1">
    <location>
        <begin position="29"/>
        <end position="306"/>
    </location>
</feature>
<proteinExistence type="predicted"/>
<organism evidence="2 3">
    <name type="scientific">Hymenobacter guriensis</name>
    <dbReference type="NCBI Taxonomy" id="2793065"/>
    <lineage>
        <taxon>Bacteria</taxon>
        <taxon>Pseudomonadati</taxon>
        <taxon>Bacteroidota</taxon>
        <taxon>Cytophagia</taxon>
        <taxon>Cytophagales</taxon>
        <taxon>Hymenobacteraceae</taxon>
        <taxon>Hymenobacter</taxon>
    </lineage>
</organism>
<protein>
    <submittedName>
        <fullName evidence="2">DUF2911 domain-containing protein</fullName>
    </submittedName>
</protein>
<feature type="signal peptide" evidence="1">
    <location>
        <begin position="1"/>
        <end position="28"/>
    </location>
</feature>
<dbReference type="RefSeq" id="WP_196953210.1">
    <property type="nucleotide sequence ID" value="NZ_JADWYK010000001.1"/>
</dbReference>
<accession>A0ABS0KXS9</accession>
<evidence type="ECO:0000313" key="3">
    <source>
        <dbReference type="Proteomes" id="UP000601099"/>
    </source>
</evidence>
<comment type="caution">
    <text evidence="2">The sequence shown here is derived from an EMBL/GenBank/DDBJ whole genome shotgun (WGS) entry which is preliminary data.</text>
</comment>
<dbReference type="Pfam" id="PF11138">
    <property type="entry name" value="DUF2911"/>
    <property type="match status" value="1"/>
</dbReference>
<keyword evidence="3" id="KW-1185">Reference proteome</keyword>
<reference evidence="2 3" key="1">
    <citation type="submission" date="2020-11" db="EMBL/GenBank/DDBJ databases">
        <title>Hymenobacter sp.</title>
        <authorList>
            <person name="Kim M.K."/>
        </authorList>
    </citation>
    <scope>NUCLEOTIDE SEQUENCE [LARGE SCALE GENOMIC DNA]</scope>
    <source>
        <strain evidence="2 3">BT594</strain>
    </source>
</reference>
<gene>
    <name evidence="2" type="ORF">I5L79_01315</name>
</gene>
<name>A0ABS0KXS9_9BACT</name>
<dbReference type="Proteomes" id="UP000601099">
    <property type="component" value="Unassembled WGS sequence"/>
</dbReference>
<evidence type="ECO:0000256" key="1">
    <source>
        <dbReference type="SAM" id="SignalP"/>
    </source>
</evidence>